<feature type="region of interest" description="Disordered" evidence="1">
    <location>
        <begin position="1"/>
        <end position="290"/>
    </location>
</feature>
<dbReference type="EC" id="2.7.1.39" evidence="2"/>
<feature type="compositionally biased region" description="Low complexity" evidence="1">
    <location>
        <begin position="74"/>
        <end position="84"/>
    </location>
</feature>
<protein>
    <submittedName>
        <fullName evidence="2">Homoserine kinase</fullName>
        <ecNumber evidence="2">2.7.1.39</ecNumber>
    </submittedName>
</protein>
<keyword evidence="2" id="KW-0808">Transferase</keyword>
<dbReference type="EMBL" id="CADCTI010000253">
    <property type="protein sequence ID" value="CAA9269660.1"/>
    <property type="molecule type" value="Genomic_DNA"/>
</dbReference>
<evidence type="ECO:0000256" key="1">
    <source>
        <dbReference type="SAM" id="MobiDB-lite"/>
    </source>
</evidence>
<feature type="compositionally biased region" description="Basic and acidic residues" evidence="1">
    <location>
        <begin position="119"/>
        <end position="134"/>
    </location>
</feature>
<accession>A0A6J4J530</accession>
<feature type="compositionally biased region" description="Basic residues" evidence="1">
    <location>
        <begin position="135"/>
        <end position="145"/>
    </location>
</feature>
<feature type="compositionally biased region" description="Basic residues" evidence="1">
    <location>
        <begin position="50"/>
        <end position="64"/>
    </location>
</feature>
<proteinExistence type="predicted"/>
<dbReference type="AlphaFoldDB" id="A0A6J4J530"/>
<feature type="compositionally biased region" description="Basic residues" evidence="1">
    <location>
        <begin position="266"/>
        <end position="280"/>
    </location>
</feature>
<gene>
    <name evidence="2" type="ORF">AVDCRST_MAG57-3039</name>
</gene>
<sequence>VRDGTAAGAGPRPGDQRESRPGLRLRGARAEPVRRPRVRCPGRGPPGGGHGRRGRDHAAHRQGAPRRPCLRSGLRGARLAPTRPARARGERDPAGAGDGLVGGRRRRRRARRLGAVPGRRGDRPRRGPSADRRTRGAPRQRRALPVRRCDAVLDDRRRRAGGAAGRAPRDPAARARPGPDAVHAPRPRTAPRAGAACGCRARSRPRRTAGARPDPRSVAAPRRHRGPAAPAAAGGRHAGDGRAGRPAARRGTRGRRLRCRPERPGPRGRFRRSGGARAHTHGLDGPPFGGRRQWGECGVRHFRGIVSI</sequence>
<feature type="compositionally biased region" description="Basic residues" evidence="1">
    <location>
        <begin position="247"/>
        <end position="258"/>
    </location>
</feature>
<feature type="non-terminal residue" evidence="2">
    <location>
        <position position="1"/>
    </location>
</feature>
<feature type="compositionally biased region" description="Basic and acidic residues" evidence="1">
    <location>
        <begin position="147"/>
        <end position="157"/>
    </location>
</feature>
<reference evidence="2" key="1">
    <citation type="submission" date="2020-02" db="EMBL/GenBank/DDBJ databases">
        <authorList>
            <person name="Meier V. D."/>
        </authorList>
    </citation>
    <scope>NUCLEOTIDE SEQUENCE</scope>
    <source>
        <strain evidence="2">AVDCRST_MAG57</strain>
    </source>
</reference>
<feature type="non-terminal residue" evidence="2">
    <location>
        <position position="308"/>
    </location>
</feature>
<dbReference type="GO" id="GO:0004413">
    <property type="term" value="F:homoserine kinase activity"/>
    <property type="evidence" value="ECO:0007669"/>
    <property type="project" value="UniProtKB-EC"/>
</dbReference>
<organism evidence="2">
    <name type="scientific">uncultured Blastococcus sp</name>
    <dbReference type="NCBI Taxonomy" id="217144"/>
    <lineage>
        <taxon>Bacteria</taxon>
        <taxon>Bacillati</taxon>
        <taxon>Actinomycetota</taxon>
        <taxon>Actinomycetes</taxon>
        <taxon>Geodermatophilales</taxon>
        <taxon>Geodermatophilaceae</taxon>
        <taxon>Blastococcus</taxon>
        <taxon>environmental samples</taxon>
    </lineage>
</organism>
<evidence type="ECO:0000313" key="2">
    <source>
        <dbReference type="EMBL" id="CAA9269660.1"/>
    </source>
</evidence>
<name>A0A6J4J530_9ACTN</name>
<feature type="compositionally biased region" description="Low complexity" evidence="1">
    <location>
        <begin position="190"/>
        <end position="200"/>
    </location>
</feature>
<feature type="compositionally biased region" description="Basic residues" evidence="1">
    <location>
        <begin position="103"/>
        <end position="112"/>
    </location>
</feature>
<keyword evidence="2" id="KW-0418">Kinase</keyword>